<evidence type="ECO:0000313" key="3">
    <source>
        <dbReference type="Proteomes" id="UP001228049"/>
    </source>
</evidence>
<feature type="compositionally biased region" description="Polar residues" evidence="1">
    <location>
        <begin position="95"/>
        <end position="105"/>
    </location>
</feature>
<evidence type="ECO:0000256" key="1">
    <source>
        <dbReference type="SAM" id="MobiDB-lite"/>
    </source>
</evidence>
<comment type="caution">
    <text evidence="2">The sequence shown here is derived from an EMBL/GenBank/DDBJ whole genome shotgun (WGS) entry which is preliminary data.</text>
</comment>
<evidence type="ECO:0000313" key="2">
    <source>
        <dbReference type="EMBL" id="KAK1888936.1"/>
    </source>
</evidence>
<feature type="non-terminal residue" evidence="2">
    <location>
        <position position="1"/>
    </location>
</feature>
<feature type="compositionally biased region" description="Basic and acidic residues" evidence="1">
    <location>
        <begin position="9"/>
        <end position="31"/>
    </location>
</feature>
<organism evidence="2 3">
    <name type="scientific">Dissostichus eleginoides</name>
    <name type="common">Patagonian toothfish</name>
    <name type="synonym">Dissostichus amissus</name>
    <dbReference type="NCBI Taxonomy" id="100907"/>
    <lineage>
        <taxon>Eukaryota</taxon>
        <taxon>Metazoa</taxon>
        <taxon>Chordata</taxon>
        <taxon>Craniata</taxon>
        <taxon>Vertebrata</taxon>
        <taxon>Euteleostomi</taxon>
        <taxon>Actinopterygii</taxon>
        <taxon>Neopterygii</taxon>
        <taxon>Teleostei</taxon>
        <taxon>Neoteleostei</taxon>
        <taxon>Acanthomorphata</taxon>
        <taxon>Eupercaria</taxon>
        <taxon>Perciformes</taxon>
        <taxon>Notothenioidei</taxon>
        <taxon>Nototheniidae</taxon>
        <taxon>Dissostichus</taxon>
    </lineage>
</organism>
<protein>
    <submittedName>
        <fullName evidence="2">NAD(P)H-quinone oxidoreductase subunit O</fullName>
    </submittedName>
</protein>
<proteinExistence type="predicted"/>
<dbReference type="EMBL" id="JASDAP010000017">
    <property type="protein sequence ID" value="KAK1888936.1"/>
    <property type="molecule type" value="Genomic_DNA"/>
</dbReference>
<keyword evidence="3" id="KW-1185">Reference proteome</keyword>
<name>A0AAD9F5G6_DISEL</name>
<feature type="region of interest" description="Disordered" evidence="1">
    <location>
        <begin position="80"/>
        <end position="105"/>
    </location>
</feature>
<sequence>HALSPRRSAVNDRDTAHRLDNPSETERTIRERRPLKCQAILPNPPSSSDTRFPHCLFLTEGTWYRISSLMHGGSVPVRTMAQNSQSAGSAGDGHSVSNSYPARGQ</sequence>
<dbReference type="AlphaFoldDB" id="A0AAD9F5G6"/>
<dbReference type="Proteomes" id="UP001228049">
    <property type="component" value="Unassembled WGS sequence"/>
</dbReference>
<reference evidence="2" key="1">
    <citation type="submission" date="2023-04" db="EMBL/GenBank/DDBJ databases">
        <title>Chromosome-level genome of Chaenocephalus aceratus.</title>
        <authorList>
            <person name="Park H."/>
        </authorList>
    </citation>
    <scope>NUCLEOTIDE SEQUENCE</scope>
    <source>
        <strain evidence="2">DE</strain>
        <tissue evidence="2">Muscle</tissue>
    </source>
</reference>
<gene>
    <name evidence="2" type="ORF">KUDE01_013614</name>
</gene>
<feature type="region of interest" description="Disordered" evidence="1">
    <location>
        <begin position="1"/>
        <end position="31"/>
    </location>
</feature>
<feature type="non-terminal residue" evidence="2">
    <location>
        <position position="105"/>
    </location>
</feature>
<accession>A0AAD9F5G6</accession>